<dbReference type="RefSeq" id="WP_262168600.1">
    <property type="nucleotide sequence ID" value="NZ_CP104965.1"/>
</dbReference>
<reference evidence="3 4" key="1">
    <citation type="submission" date="2022-09" db="EMBL/GenBank/DDBJ databases">
        <title>Interaction between co-microsymbionts with complementary sets of symbiotic genes in legume-rhizobium systems.</title>
        <authorList>
            <person name="Safronova V."/>
            <person name="Sazanova A."/>
            <person name="Afonin A."/>
            <person name="Chirak E."/>
        </authorList>
    </citation>
    <scope>NUCLEOTIDE SEQUENCE [LARGE SCALE GENOMIC DNA]</scope>
    <source>
        <strain evidence="3 4">A18/4-1</strain>
    </source>
</reference>
<organism evidence="3 4">
    <name type="scientific">Devosia neptuniae</name>
    <dbReference type="NCBI Taxonomy" id="191302"/>
    <lineage>
        <taxon>Bacteria</taxon>
        <taxon>Pseudomonadati</taxon>
        <taxon>Pseudomonadota</taxon>
        <taxon>Alphaproteobacteria</taxon>
        <taxon>Hyphomicrobiales</taxon>
        <taxon>Devosiaceae</taxon>
        <taxon>Devosia</taxon>
    </lineage>
</organism>
<evidence type="ECO:0000313" key="4">
    <source>
        <dbReference type="Proteomes" id="UP001061862"/>
    </source>
</evidence>
<dbReference type="InterPro" id="IPR030392">
    <property type="entry name" value="S74_ICA"/>
</dbReference>
<feature type="domain" description="Peptidase S74" evidence="2">
    <location>
        <begin position="257"/>
        <end position="332"/>
    </location>
</feature>
<feature type="compositionally biased region" description="Low complexity" evidence="1">
    <location>
        <begin position="1"/>
        <end position="18"/>
    </location>
</feature>
<feature type="region of interest" description="Disordered" evidence="1">
    <location>
        <begin position="1"/>
        <end position="25"/>
    </location>
</feature>
<dbReference type="PROSITE" id="PS51688">
    <property type="entry name" value="ICA"/>
    <property type="match status" value="1"/>
</dbReference>
<dbReference type="Proteomes" id="UP001061862">
    <property type="component" value="Chromosome"/>
</dbReference>
<dbReference type="EMBL" id="CP104965">
    <property type="protein sequence ID" value="UXN69907.1"/>
    <property type="molecule type" value="Genomic_DNA"/>
</dbReference>
<proteinExistence type="predicted"/>
<evidence type="ECO:0000259" key="2">
    <source>
        <dbReference type="PROSITE" id="PS51688"/>
    </source>
</evidence>
<accession>A0ABY6CCD6</accession>
<protein>
    <submittedName>
        <fullName evidence="3">Tail fiber domain-containing protein</fullName>
    </submittedName>
</protein>
<keyword evidence="4" id="KW-1185">Reference proteome</keyword>
<evidence type="ECO:0000256" key="1">
    <source>
        <dbReference type="SAM" id="MobiDB-lite"/>
    </source>
</evidence>
<evidence type="ECO:0000313" key="3">
    <source>
        <dbReference type="EMBL" id="UXN69907.1"/>
    </source>
</evidence>
<sequence length="332" mass="35574">MGKPKAPAAPDPIKTAAAQSASNRETAITQTGLNAINQYGPTGSVTYKQNGTWADGTPRFEQTTALSPEQQQLYNTGVSTSQNLADVAKTQSGRINDLLGQPFSLDNAAVEGRINELASARLDPQLAKRREQAEASLASRGIKLGSEAYDTAIKQVMEGENDARNQLLLTGRNQAVQEALLQRTQPLNEILALAGGSQVQTPQFGATPQSGVAGTDVAGLINSDYQNKLNTYNQRQSATMGGLFNLGSAALGMFSFSDARLKKNIKPTGEKVGGVRVVEYDRKDTGRHEVGVLAQEVEKKHPKLVEMDPSGYRKVNYPGLMRLGTSAMRRAA</sequence>
<dbReference type="Pfam" id="PF13884">
    <property type="entry name" value="Peptidase_S74"/>
    <property type="match status" value="1"/>
</dbReference>
<gene>
    <name evidence="3" type="ORF">N8A98_22310</name>
</gene>
<name>A0ABY6CCD6_9HYPH</name>